<evidence type="ECO:0000256" key="1">
    <source>
        <dbReference type="ARBA" id="ARBA00004533"/>
    </source>
</evidence>
<dbReference type="Gene3D" id="1.10.40.60">
    <property type="entry name" value="EpsJ-like"/>
    <property type="match status" value="1"/>
</dbReference>
<dbReference type="SUPFAM" id="SSF158544">
    <property type="entry name" value="GspK insert domain-like"/>
    <property type="match status" value="1"/>
</dbReference>
<comment type="subcellular location">
    <subcellularLocation>
        <location evidence="1">Cell inner membrane</location>
    </subcellularLocation>
</comment>
<protein>
    <submittedName>
        <fullName evidence="13">General secretion pathway protein GspK</fullName>
    </submittedName>
</protein>
<dbReference type="InterPro" id="IPR038072">
    <property type="entry name" value="GspK_central_sf"/>
</dbReference>
<evidence type="ECO:0000256" key="8">
    <source>
        <dbReference type="ARBA" id="ARBA00022989"/>
    </source>
</evidence>
<accession>A0A177NQJ6</accession>
<keyword evidence="7" id="KW-0653">Protein transport</keyword>
<name>A0A177NQJ6_9GAMM</name>
<reference evidence="14" key="1">
    <citation type="submission" date="2016-03" db="EMBL/GenBank/DDBJ databases">
        <authorList>
            <person name="Heylen K."/>
            <person name="De Vos P."/>
            <person name="Vekeman B."/>
        </authorList>
    </citation>
    <scope>NUCLEOTIDE SEQUENCE [LARGE SCALE GENOMIC DNA]</scope>
    <source>
        <strain evidence="14">R-45383</strain>
    </source>
</reference>
<dbReference type="PANTHER" id="PTHR38831:SF2">
    <property type="entry name" value="TYPE II SECRETION SYSTEM PROTEIN K"/>
    <property type="match status" value="1"/>
</dbReference>
<dbReference type="InterPro" id="IPR049031">
    <property type="entry name" value="T2SSK_SAM-like_1st"/>
</dbReference>
<dbReference type="InterPro" id="IPR005628">
    <property type="entry name" value="GspK"/>
</dbReference>
<comment type="caution">
    <text evidence="13">The sequence shown here is derived from an EMBL/GenBank/DDBJ whole genome shotgun (WGS) entry which is preliminary data.</text>
</comment>
<keyword evidence="3" id="KW-0813">Transport</keyword>
<dbReference type="PANTHER" id="PTHR38831">
    <property type="entry name" value="TYPE II SECRETION SYSTEM PROTEIN K"/>
    <property type="match status" value="1"/>
</dbReference>
<evidence type="ECO:0000256" key="7">
    <source>
        <dbReference type="ARBA" id="ARBA00022927"/>
    </source>
</evidence>
<feature type="region of interest" description="Disordered" evidence="10">
    <location>
        <begin position="232"/>
        <end position="251"/>
    </location>
</feature>
<feature type="domain" description="T2SS protein K first SAM-like" evidence="12">
    <location>
        <begin position="104"/>
        <end position="194"/>
    </location>
</feature>
<gene>
    <name evidence="13" type="ORF">A1355_04555</name>
</gene>
<evidence type="ECO:0000259" key="12">
    <source>
        <dbReference type="Pfam" id="PF21687"/>
    </source>
</evidence>
<dbReference type="RefSeq" id="WP_064028093.1">
    <property type="nucleotide sequence ID" value="NZ_LUUK01000159.1"/>
</dbReference>
<dbReference type="EMBL" id="LUUK01000159">
    <property type="protein sequence ID" value="OAI19310.1"/>
    <property type="molecule type" value="Genomic_DNA"/>
</dbReference>
<proteinExistence type="inferred from homology"/>
<feature type="compositionally biased region" description="Acidic residues" evidence="10">
    <location>
        <begin position="236"/>
        <end position="245"/>
    </location>
</feature>
<dbReference type="STRING" id="702114.A1355_04555"/>
<organism evidence="13 14">
    <name type="scientific">Methylomonas koyamae</name>
    <dbReference type="NCBI Taxonomy" id="702114"/>
    <lineage>
        <taxon>Bacteria</taxon>
        <taxon>Pseudomonadati</taxon>
        <taxon>Pseudomonadota</taxon>
        <taxon>Gammaproteobacteria</taxon>
        <taxon>Methylococcales</taxon>
        <taxon>Methylococcaceae</taxon>
        <taxon>Methylomonas</taxon>
    </lineage>
</organism>
<dbReference type="GO" id="GO:0005886">
    <property type="term" value="C:plasma membrane"/>
    <property type="evidence" value="ECO:0007669"/>
    <property type="project" value="UniProtKB-SubCell"/>
</dbReference>
<dbReference type="Pfam" id="PF21687">
    <property type="entry name" value="T2SSK_1st"/>
    <property type="match status" value="1"/>
</dbReference>
<evidence type="ECO:0000256" key="9">
    <source>
        <dbReference type="ARBA" id="ARBA00023136"/>
    </source>
</evidence>
<dbReference type="AlphaFoldDB" id="A0A177NQJ6"/>
<feature type="transmembrane region" description="Helical" evidence="11">
    <location>
        <begin position="12"/>
        <end position="32"/>
    </location>
</feature>
<keyword evidence="5" id="KW-0997">Cell inner membrane</keyword>
<feature type="compositionally biased region" description="Basic and acidic residues" evidence="10">
    <location>
        <begin position="139"/>
        <end position="152"/>
    </location>
</feature>
<evidence type="ECO:0000256" key="2">
    <source>
        <dbReference type="ARBA" id="ARBA00007246"/>
    </source>
</evidence>
<keyword evidence="6 11" id="KW-0812">Transmembrane</keyword>
<evidence type="ECO:0000313" key="14">
    <source>
        <dbReference type="Proteomes" id="UP000077628"/>
    </source>
</evidence>
<feature type="region of interest" description="Disordered" evidence="10">
    <location>
        <begin position="139"/>
        <end position="163"/>
    </location>
</feature>
<keyword evidence="8 11" id="KW-1133">Transmembrane helix</keyword>
<evidence type="ECO:0000256" key="4">
    <source>
        <dbReference type="ARBA" id="ARBA00022475"/>
    </source>
</evidence>
<keyword evidence="14" id="KW-1185">Reference proteome</keyword>
<evidence type="ECO:0000256" key="11">
    <source>
        <dbReference type="SAM" id="Phobius"/>
    </source>
</evidence>
<evidence type="ECO:0000256" key="10">
    <source>
        <dbReference type="SAM" id="MobiDB-lite"/>
    </source>
</evidence>
<comment type="similarity">
    <text evidence="2">Belongs to the GSP K family.</text>
</comment>
<dbReference type="OrthoDB" id="9181871at2"/>
<dbReference type="Proteomes" id="UP000077628">
    <property type="component" value="Unassembled WGS sequence"/>
</dbReference>
<evidence type="ECO:0000256" key="3">
    <source>
        <dbReference type="ARBA" id="ARBA00022448"/>
    </source>
</evidence>
<evidence type="ECO:0000256" key="5">
    <source>
        <dbReference type="ARBA" id="ARBA00022519"/>
    </source>
</evidence>
<sequence length="315" mass="35139">MPTRINRQSGFALVIVIWILTLLSIMAGSFALSMRRESSVSYALHKNAEAMAIAESGINLAIFRLQQTDKEQRWLSDGSVYQVPTVDGVTRIKILAESGKVDINAGKEELLQAVIAGATSDEKEQARLVDAIVDWRDADDEPRQHGAERKEYQQAGLRQRPGNRPFQSVEELQQVIGIDAELLERLRPWLTVYSEQAEVDFKVADPKLLQIIGADLKERNVHDVYLDNRLAAQSSDQEDTGETGEDSGIAENQAFTITVETRIGEDAGAGLEAVIKFQNQNPDEPPIKILDWHPRQDALSLFDSAMESQLIFVQE</sequence>
<keyword evidence="4" id="KW-1003">Cell membrane</keyword>
<dbReference type="GO" id="GO:0009306">
    <property type="term" value="P:protein secretion"/>
    <property type="evidence" value="ECO:0007669"/>
    <property type="project" value="InterPro"/>
</dbReference>
<keyword evidence="9 11" id="KW-0472">Membrane</keyword>
<evidence type="ECO:0000313" key="13">
    <source>
        <dbReference type="EMBL" id="OAI19310.1"/>
    </source>
</evidence>
<evidence type="ECO:0000256" key="6">
    <source>
        <dbReference type="ARBA" id="ARBA00022692"/>
    </source>
</evidence>